<dbReference type="InterPro" id="IPR000620">
    <property type="entry name" value="EamA_dom"/>
</dbReference>
<feature type="transmembrane region" description="Helical" evidence="8">
    <location>
        <begin position="266"/>
        <end position="284"/>
    </location>
</feature>
<feature type="transmembrane region" description="Helical" evidence="8">
    <location>
        <begin position="324"/>
        <end position="344"/>
    </location>
</feature>
<evidence type="ECO:0000256" key="3">
    <source>
        <dbReference type="ARBA" id="ARBA00022475"/>
    </source>
</evidence>
<comment type="subcellular location">
    <subcellularLocation>
        <location evidence="1">Cell membrane</location>
        <topology evidence="1">Multi-pass membrane protein</topology>
    </subcellularLocation>
</comment>
<feature type="transmembrane region" description="Helical" evidence="8">
    <location>
        <begin position="100"/>
        <end position="120"/>
    </location>
</feature>
<keyword evidence="6 8" id="KW-0472">Membrane</keyword>
<evidence type="ECO:0000256" key="7">
    <source>
        <dbReference type="SAM" id="MobiDB-lite"/>
    </source>
</evidence>
<feature type="region of interest" description="Disordered" evidence="7">
    <location>
        <begin position="1"/>
        <end position="95"/>
    </location>
</feature>
<proteinExistence type="inferred from homology"/>
<keyword evidence="11" id="KW-1185">Reference proteome</keyword>
<organism evidence="10 11">
    <name type="scientific">Asanoa ferruginea</name>
    <dbReference type="NCBI Taxonomy" id="53367"/>
    <lineage>
        <taxon>Bacteria</taxon>
        <taxon>Bacillati</taxon>
        <taxon>Actinomycetota</taxon>
        <taxon>Actinomycetes</taxon>
        <taxon>Micromonosporales</taxon>
        <taxon>Micromonosporaceae</taxon>
        <taxon>Asanoa</taxon>
    </lineage>
</organism>
<evidence type="ECO:0000256" key="8">
    <source>
        <dbReference type="SAM" id="Phobius"/>
    </source>
</evidence>
<keyword evidence="4 8" id="KW-0812">Transmembrane</keyword>
<dbReference type="PANTHER" id="PTHR42920">
    <property type="entry name" value="OS03G0707200 PROTEIN-RELATED"/>
    <property type="match status" value="1"/>
</dbReference>
<evidence type="ECO:0000313" key="10">
    <source>
        <dbReference type="EMBL" id="REG01692.1"/>
    </source>
</evidence>
<protein>
    <submittedName>
        <fullName evidence="10">Inner membrane transporter RhtA</fullName>
    </submittedName>
</protein>
<feature type="domain" description="EamA" evidence="9">
    <location>
        <begin position="235"/>
        <end position="365"/>
    </location>
</feature>
<accession>A0A3D9ZX02</accession>
<keyword evidence="5 8" id="KW-1133">Transmembrane helix</keyword>
<dbReference type="RefSeq" id="WP_308442573.1">
    <property type="nucleotide sequence ID" value="NZ_BONB01000055.1"/>
</dbReference>
<evidence type="ECO:0000259" key="9">
    <source>
        <dbReference type="Pfam" id="PF00892"/>
    </source>
</evidence>
<evidence type="ECO:0000256" key="1">
    <source>
        <dbReference type="ARBA" id="ARBA00004651"/>
    </source>
</evidence>
<dbReference type="Pfam" id="PF00892">
    <property type="entry name" value="EamA"/>
    <property type="match status" value="1"/>
</dbReference>
<feature type="transmembrane region" description="Helical" evidence="8">
    <location>
        <begin position="290"/>
        <end position="312"/>
    </location>
</feature>
<dbReference type="Proteomes" id="UP000256913">
    <property type="component" value="Unassembled WGS sequence"/>
</dbReference>
<evidence type="ECO:0000256" key="2">
    <source>
        <dbReference type="ARBA" id="ARBA00007362"/>
    </source>
</evidence>
<dbReference type="AlphaFoldDB" id="A0A3D9ZX02"/>
<evidence type="ECO:0000256" key="5">
    <source>
        <dbReference type="ARBA" id="ARBA00022989"/>
    </source>
</evidence>
<dbReference type="InterPro" id="IPR051258">
    <property type="entry name" value="Diverse_Substrate_Transporter"/>
</dbReference>
<dbReference type="EMBL" id="QUMQ01000001">
    <property type="protein sequence ID" value="REG01692.1"/>
    <property type="molecule type" value="Genomic_DNA"/>
</dbReference>
<feature type="transmembrane region" description="Helical" evidence="8">
    <location>
        <begin position="210"/>
        <end position="228"/>
    </location>
</feature>
<feature type="transmembrane region" description="Helical" evidence="8">
    <location>
        <begin position="159"/>
        <end position="177"/>
    </location>
</feature>
<feature type="transmembrane region" description="Helical" evidence="8">
    <location>
        <begin position="350"/>
        <end position="367"/>
    </location>
</feature>
<evidence type="ECO:0000256" key="4">
    <source>
        <dbReference type="ARBA" id="ARBA00022692"/>
    </source>
</evidence>
<evidence type="ECO:0000313" key="11">
    <source>
        <dbReference type="Proteomes" id="UP000256913"/>
    </source>
</evidence>
<evidence type="ECO:0000256" key="6">
    <source>
        <dbReference type="ARBA" id="ARBA00023136"/>
    </source>
</evidence>
<dbReference type="InterPro" id="IPR037185">
    <property type="entry name" value="EmrE-like"/>
</dbReference>
<dbReference type="GO" id="GO:0005886">
    <property type="term" value="C:plasma membrane"/>
    <property type="evidence" value="ECO:0007669"/>
    <property type="project" value="UniProtKB-SubCell"/>
</dbReference>
<feature type="transmembrane region" description="Helical" evidence="8">
    <location>
        <begin position="126"/>
        <end position="147"/>
    </location>
</feature>
<feature type="transmembrane region" description="Helical" evidence="8">
    <location>
        <begin position="183"/>
        <end position="203"/>
    </location>
</feature>
<keyword evidence="3" id="KW-1003">Cell membrane</keyword>
<reference evidence="10 11" key="1">
    <citation type="submission" date="2018-08" db="EMBL/GenBank/DDBJ databases">
        <title>Sequencing the genomes of 1000 actinobacteria strains.</title>
        <authorList>
            <person name="Klenk H.-P."/>
        </authorList>
    </citation>
    <scope>NUCLEOTIDE SEQUENCE [LARGE SCALE GENOMIC DNA]</scope>
    <source>
        <strain evidence="10 11">DSM 44099</strain>
    </source>
</reference>
<name>A0A3D9ZX02_9ACTN</name>
<feature type="transmembrane region" description="Helical" evidence="8">
    <location>
        <begin position="234"/>
        <end position="254"/>
    </location>
</feature>
<sequence>MSAALSPTPTPTAATTAPAAGPGQTAAGPSQATTAPAAGPGQTAAGPSQATTAPAASPSQATTAPAAGPGQPAAAPADPGQAAATPAGPGQAAARSGRRAGVGLVLGGALSVQFGGALATSLFPRAGVAGVVTLRLGIAAAVLLVVCRPRLRGHARADWAAVGAFGLALAGMNTLFYQAIDRIPLGLAVTLEVLGPLVLSVVTARRAANWLWAGLALAGVALLGRSGAGRLDPAGIGFALGAGVMWAAYIVLSARVGGRFPKVDGLALAMAAAALLTLPLGIAGSGRALLGPPVLAIGAAVAVLSSIVPYTLELLALRRLPTETFAVLMSLGPAVAALAGFVVLGQHLTGTEVLAGTLVIAASIGAVRAGQRPRDRSAVGTAASSASTALGE</sequence>
<dbReference type="SUPFAM" id="SSF103481">
    <property type="entry name" value="Multidrug resistance efflux transporter EmrE"/>
    <property type="match status" value="2"/>
</dbReference>
<gene>
    <name evidence="10" type="ORF">DFJ67_7779</name>
</gene>
<comment type="caution">
    <text evidence="10">The sequence shown here is derived from an EMBL/GenBank/DDBJ whole genome shotgun (WGS) entry which is preliminary data.</text>
</comment>
<dbReference type="PANTHER" id="PTHR42920:SF5">
    <property type="entry name" value="EAMA DOMAIN-CONTAINING PROTEIN"/>
    <property type="match status" value="1"/>
</dbReference>
<comment type="similarity">
    <text evidence="2">Belongs to the EamA transporter family.</text>
</comment>